<dbReference type="Proteomes" id="UP001500610">
    <property type="component" value="Unassembled WGS sequence"/>
</dbReference>
<dbReference type="InterPro" id="IPR036259">
    <property type="entry name" value="MFS_trans_sf"/>
</dbReference>
<feature type="transmembrane region" description="Helical" evidence="7">
    <location>
        <begin position="209"/>
        <end position="228"/>
    </location>
</feature>
<feature type="transmembrane region" description="Helical" evidence="7">
    <location>
        <begin position="474"/>
        <end position="494"/>
    </location>
</feature>
<evidence type="ECO:0000256" key="6">
    <source>
        <dbReference type="SAM" id="MobiDB-lite"/>
    </source>
</evidence>
<dbReference type="SUPFAM" id="SSF103473">
    <property type="entry name" value="MFS general substrate transporter"/>
    <property type="match status" value="1"/>
</dbReference>
<dbReference type="PANTHER" id="PTHR42718">
    <property type="entry name" value="MAJOR FACILITATOR SUPERFAMILY MULTIDRUG TRANSPORTER MFSC"/>
    <property type="match status" value="1"/>
</dbReference>
<reference evidence="10" key="1">
    <citation type="journal article" date="2019" name="Int. J. Syst. Evol. Microbiol.">
        <title>The Global Catalogue of Microorganisms (GCM) 10K type strain sequencing project: providing services to taxonomists for standard genome sequencing and annotation.</title>
        <authorList>
            <consortium name="The Broad Institute Genomics Platform"/>
            <consortium name="The Broad Institute Genome Sequencing Center for Infectious Disease"/>
            <person name="Wu L."/>
            <person name="Ma J."/>
        </authorList>
    </citation>
    <scope>NUCLEOTIDE SEQUENCE [LARGE SCALE GENOMIC DNA]</scope>
    <source>
        <strain evidence="10">JCM 17657</strain>
    </source>
</reference>
<dbReference type="Pfam" id="PF07690">
    <property type="entry name" value="MFS_1"/>
    <property type="match status" value="1"/>
</dbReference>
<feature type="transmembrane region" description="Helical" evidence="7">
    <location>
        <begin position="179"/>
        <end position="197"/>
    </location>
</feature>
<feature type="transmembrane region" description="Helical" evidence="7">
    <location>
        <begin position="86"/>
        <end position="109"/>
    </location>
</feature>
<evidence type="ECO:0000313" key="9">
    <source>
        <dbReference type="EMBL" id="GAA5013144.1"/>
    </source>
</evidence>
<gene>
    <name evidence="9" type="ORF">GCM10023257_71190</name>
</gene>
<feature type="transmembrane region" description="Helical" evidence="7">
    <location>
        <begin position="341"/>
        <end position="361"/>
    </location>
</feature>
<dbReference type="Gene3D" id="1.20.1250.20">
    <property type="entry name" value="MFS general substrate transporter like domains"/>
    <property type="match status" value="1"/>
</dbReference>
<dbReference type="PRINTS" id="PR01036">
    <property type="entry name" value="TCRTETB"/>
</dbReference>
<evidence type="ECO:0000256" key="2">
    <source>
        <dbReference type="ARBA" id="ARBA00022692"/>
    </source>
</evidence>
<feature type="transmembrane region" description="Helical" evidence="7">
    <location>
        <begin position="148"/>
        <end position="173"/>
    </location>
</feature>
<keyword evidence="4 7" id="KW-0472">Membrane</keyword>
<feature type="transmembrane region" description="Helical" evidence="7">
    <location>
        <begin position="408"/>
        <end position="427"/>
    </location>
</feature>
<evidence type="ECO:0000256" key="4">
    <source>
        <dbReference type="ARBA" id="ARBA00023136"/>
    </source>
</evidence>
<feature type="domain" description="Major facilitator superfamily (MFS) profile" evidence="8">
    <location>
        <begin position="20"/>
        <end position="501"/>
    </location>
</feature>
<dbReference type="RefSeq" id="WP_226029291.1">
    <property type="nucleotide sequence ID" value="NZ_BAABIV010000037.1"/>
</dbReference>
<name>A0ABP9IZP2_9ACTN</name>
<feature type="transmembrane region" description="Helical" evidence="7">
    <location>
        <begin position="58"/>
        <end position="79"/>
    </location>
</feature>
<feature type="transmembrane region" description="Helical" evidence="7">
    <location>
        <begin position="275"/>
        <end position="295"/>
    </location>
</feature>
<evidence type="ECO:0000256" key="5">
    <source>
        <dbReference type="ARBA" id="ARBA00023251"/>
    </source>
</evidence>
<evidence type="ECO:0000256" key="1">
    <source>
        <dbReference type="ARBA" id="ARBA00004651"/>
    </source>
</evidence>
<evidence type="ECO:0000256" key="3">
    <source>
        <dbReference type="ARBA" id="ARBA00022989"/>
    </source>
</evidence>
<evidence type="ECO:0000313" key="10">
    <source>
        <dbReference type="Proteomes" id="UP001500610"/>
    </source>
</evidence>
<organism evidence="9 10">
    <name type="scientific">Streptomyces hyderabadensis</name>
    <dbReference type="NCBI Taxonomy" id="598549"/>
    <lineage>
        <taxon>Bacteria</taxon>
        <taxon>Bacillati</taxon>
        <taxon>Actinomycetota</taxon>
        <taxon>Actinomycetes</taxon>
        <taxon>Kitasatosporales</taxon>
        <taxon>Streptomycetaceae</taxon>
        <taxon>Streptomyces</taxon>
    </lineage>
</organism>
<protein>
    <submittedName>
        <fullName evidence="9">MFS transporter</fullName>
    </submittedName>
</protein>
<feature type="transmembrane region" description="Helical" evidence="7">
    <location>
        <begin position="18"/>
        <end position="38"/>
    </location>
</feature>
<keyword evidence="2 7" id="KW-0812">Transmembrane</keyword>
<comment type="caution">
    <text evidence="9">The sequence shown here is derived from an EMBL/GenBank/DDBJ whole genome shotgun (WGS) entry which is preliminary data.</text>
</comment>
<feature type="transmembrane region" description="Helical" evidence="7">
    <location>
        <begin position="373"/>
        <end position="396"/>
    </location>
</feature>
<feature type="transmembrane region" description="Helical" evidence="7">
    <location>
        <begin position="234"/>
        <end position="255"/>
    </location>
</feature>
<dbReference type="InterPro" id="IPR020846">
    <property type="entry name" value="MFS_dom"/>
</dbReference>
<feature type="transmembrane region" description="Helical" evidence="7">
    <location>
        <begin position="307"/>
        <end position="329"/>
    </location>
</feature>
<keyword evidence="3 7" id="KW-1133">Transmembrane helix</keyword>
<proteinExistence type="predicted"/>
<dbReference type="PROSITE" id="PS50850">
    <property type="entry name" value="MFS"/>
    <property type="match status" value="1"/>
</dbReference>
<dbReference type="EMBL" id="BAABIV010000037">
    <property type="protein sequence ID" value="GAA5013144.1"/>
    <property type="molecule type" value="Genomic_DNA"/>
</dbReference>
<feature type="transmembrane region" description="Helical" evidence="7">
    <location>
        <begin position="115"/>
        <end position="136"/>
    </location>
</feature>
<feature type="region of interest" description="Disordered" evidence="6">
    <location>
        <begin position="502"/>
        <end position="522"/>
    </location>
</feature>
<keyword evidence="5" id="KW-0046">Antibiotic resistance</keyword>
<accession>A0ABP9IZP2</accession>
<comment type="subcellular location">
    <subcellularLocation>
        <location evidence="1">Cell membrane</location>
        <topology evidence="1">Multi-pass membrane protein</topology>
    </subcellularLocation>
</comment>
<dbReference type="InterPro" id="IPR011701">
    <property type="entry name" value="MFS"/>
</dbReference>
<keyword evidence="10" id="KW-1185">Reference proteome</keyword>
<dbReference type="Gene3D" id="1.20.1720.10">
    <property type="entry name" value="Multidrug resistance protein D"/>
    <property type="match status" value="1"/>
</dbReference>
<sequence>MTDSSTTTHPRRTAVRPALALAALTLTVSAVLLGSTILNVALPTMRNTLGASNTEQQWILNSYTLTFAGFLLVAGAAADRFGLKRLLVWGTAAFTVTTSLAGFLGSPLWVVVLRALMGVAAATIMPTTLAVILRLFPAGKRARAIATWAAASGLSISLGPLLGGALLSAGLWWGSVLELVALVALAGLSATLVWVPGIPASGGGGGLRVLPVVASLAGIGLLVFGVVHATDDGWAYPGTWLPVLAGAVVLAGLTYAESRHRDALLDVRLFKNASFTVAAVALTLGSFVVFGYLYFTTFYLQILRGYSPFRTGLLLIPLSAGLVAGAPLSRVAAERFGARKTIAAGTALMTVAFAGVSALGLGTWPGWFAVDAFALQLGFALVLAPGTTLASAAVPAERAGAGSALLNTLRQLGSALGVAVLGSLLWARYSALIQERLSGAPEALRRTASESLASALDTGDPAAAHAAGPAFLDAMHTTGLAAAGVSALALLVTVCTRTSSRRTVAAGGRTPDPLPAPADRGA</sequence>
<dbReference type="PANTHER" id="PTHR42718:SF42">
    <property type="entry name" value="EXPORT PROTEIN"/>
    <property type="match status" value="1"/>
</dbReference>
<evidence type="ECO:0000259" key="8">
    <source>
        <dbReference type="PROSITE" id="PS50850"/>
    </source>
</evidence>
<evidence type="ECO:0000256" key="7">
    <source>
        <dbReference type="SAM" id="Phobius"/>
    </source>
</evidence>